<proteinExistence type="predicted"/>
<evidence type="ECO:0000256" key="1">
    <source>
        <dbReference type="SAM" id="MobiDB-lite"/>
    </source>
</evidence>
<evidence type="ECO:0000313" key="2">
    <source>
        <dbReference type="EMBL" id="VFK22688.1"/>
    </source>
</evidence>
<sequence length="75" mass="8558">MPKKSLVQRSEVDQAQRAHNCQANAKHRVERGDRRLKLVYAGRSPDHYCLDCGLKIIQQDIAELEALARKLKGEC</sequence>
<feature type="region of interest" description="Disordered" evidence="1">
    <location>
        <begin position="1"/>
        <end position="28"/>
    </location>
</feature>
<gene>
    <name evidence="2" type="ORF">BECKLPF1236A_GA0070988_103524</name>
    <name evidence="3" type="ORF">BECKLPF1236C_GA0070990_103303</name>
</gene>
<dbReference type="EMBL" id="CAADFM010000352">
    <property type="protein sequence ID" value="VFK22688.1"/>
    <property type="molecule type" value="Genomic_DNA"/>
</dbReference>
<dbReference type="AlphaFoldDB" id="A0A450X088"/>
<reference evidence="2" key="1">
    <citation type="submission" date="2019-02" db="EMBL/GenBank/DDBJ databases">
        <authorList>
            <person name="Gruber-Vodicka R. H."/>
            <person name="Seah K. B. B."/>
        </authorList>
    </citation>
    <scope>NUCLEOTIDE SEQUENCE</scope>
    <source>
        <strain evidence="2">BECK_S312</strain>
        <strain evidence="3">BECK_S426</strain>
    </source>
</reference>
<protein>
    <submittedName>
        <fullName evidence="2">Uncharacterized protein</fullName>
    </submittedName>
</protein>
<organism evidence="2">
    <name type="scientific">Candidatus Kentrum sp. LPFa</name>
    <dbReference type="NCBI Taxonomy" id="2126335"/>
    <lineage>
        <taxon>Bacteria</taxon>
        <taxon>Pseudomonadati</taxon>
        <taxon>Pseudomonadota</taxon>
        <taxon>Gammaproteobacteria</taxon>
        <taxon>Candidatus Kentrum</taxon>
    </lineage>
</organism>
<dbReference type="EMBL" id="CAADFP010000330">
    <property type="protein sequence ID" value="VFK35078.1"/>
    <property type="molecule type" value="Genomic_DNA"/>
</dbReference>
<evidence type="ECO:0000313" key="3">
    <source>
        <dbReference type="EMBL" id="VFK35078.1"/>
    </source>
</evidence>
<name>A0A450X088_9GAMM</name>
<accession>A0A450X088</accession>